<dbReference type="CDD" id="cd00077">
    <property type="entry name" value="HDc"/>
    <property type="match status" value="1"/>
</dbReference>
<dbReference type="InterPro" id="IPR006675">
    <property type="entry name" value="HDIG_dom"/>
</dbReference>
<reference evidence="2" key="1">
    <citation type="journal article" date="2020" name="mSystems">
        <title>Genome- and Community-Level Interaction Insights into Carbon Utilization and Element Cycling Functions of Hydrothermarchaeota in Hydrothermal Sediment.</title>
        <authorList>
            <person name="Zhou Z."/>
            <person name="Liu Y."/>
            <person name="Xu W."/>
            <person name="Pan J."/>
            <person name="Luo Z.H."/>
            <person name="Li M."/>
        </authorList>
    </citation>
    <scope>NUCLEOTIDE SEQUENCE [LARGE SCALE GENOMIC DNA]</scope>
    <source>
        <strain evidence="2">HyVt-570</strain>
    </source>
</reference>
<dbReference type="PROSITE" id="PS51832">
    <property type="entry name" value="HD_GYP"/>
    <property type="match status" value="1"/>
</dbReference>
<dbReference type="Proteomes" id="UP000885759">
    <property type="component" value="Unassembled WGS sequence"/>
</dbReference>
<dbReference type="PANTHER" id="PTHR45228:SF1">
    <property type="entry name" value="CYCLIC DI-GMP PHOSPHODIESTERASE TM_0186"/>
    <property type="match status" value="1"/>
</dbReference>
<evidence type="ECO:0000259" key="1">
    <source>
        <dbReference type="PROSITE" id="PS51832"/>
    </source>
</evidence>
<organism evidence="2">
    <name type="scientific">Oceanithermus profundus</name>
    <dbReference type="NCBI Taxonomy" id="187137"/>
    <lineage>
        <taxon>Bacteria</taxon>
        <taxon>Thermotogati</taxon>
        <taxon>Deinococcota</taxon>
        <taxon>Deinococci</taxon>
        <taxon>Thermales</taxon>
        <taxon>Thermaceae</taxon>
        <taxon>Oceanithermus</taxon>
    </lineage>
</organism>
<gene>
    <name evidence="2" type="ORF">ENK37_03100</name>
</gene>
<feature type="domain" description="HD-GYP" evidence="1">
    <location>
        <begin position="627"/>
        <end position="817"/>
    </location>
</feature>
<proteinExistence type="predicted"/>
<dbReference type="SUPFAM" id="SSF109604">
    <property type="entry name" value="HD-domain/PDEase-like"/>
    <property type="match status" value="1"/>
</dbReference>
<dbReference type="SUPFAM" id="SSF55781">
    <property type="entry name" value="GAF domain-like"/>
    <property type="match status" value="3"/>
</dbReference>
<dbReference type="AlphaFoldDB" id="A0A7C4VFT3"/>
<dbReference type="InterPro" id="IPR029016">
    <property type="entry name" value="GAF-like_dom_sf"/>
</dbReference>
<dbReference type="SMART" id="SM00471">
    <property type="entry name" value="HDc"/>
    <property type="match status" value="1"/>
</dbReference>
<dbReference type="InterPro" id="IPR052020">
    <property type="entry name" value="Cyclic_di-GMP/3'3'-cGAMP_PDE"/>
</dbReference>
<dbReference type="Pfam" id="PF13185">
    <property type="entry name" value="GAF_2"/>
    <property type="match status" value="3"/>
</dbReference>
<dbReference type="EMBL" id="DRPZ01000081">
    <property type="protein sequence ID" value="HGY09030.1"/>
    <property type="molecule type" value="Genomic_DNA"/>
</dbReference>
<dbReference type="Gene3D" id="3.30.450.40">
    <property type="match status" value="3"/>
</dbReference>
<sequence>MMLPAELSDFQSMIKALQDAEVDFMILRLQEHDFEVVHANEAFVQRTGRTPSPERPLPGSAFYPDEHQRAALAACLQEERRCRMELTTDLRDELRHMTVNYFPLRPPYFAGLVREPSRELRLAQVFRSLERVKKALHKNPEEFYAAALAAALDAVPGADSGSLWILESDRFTCTAQVGHSNELLGFSIPFEVEIHWYGQGEAALRQGAPRVIGRETIQALSQGYKIGALESVHPIQANLLIPIARDGEVLATFNLDSHQREDAFTQDAIEAAQIFAEEILAFVETERREVRLRERLALLESIVEINRIARRARNQAKLYQETLRALKERMDASQVSILLLEEGGEHLRVVASTTPEFGAGMRVSRSEGASWEAIAEKRLVRVPDIYENPRVHLYGQRQSGPVELLAAPLINASGAAMGVITANSRAHRRFGDGAVAFFEATAEAIGLATERLQAIGEITRRAESYRKLIVLSTEVEVMEDPSEIAERALRTVLQLTPFEAGVFYTLNDDRVVPEVITGNHPPEFPHIYTTSGIRLGEGLVGSVIAERRGGAVHDYSEYPGALRPFVEIGVRSILIEPLWVKDVPYGGLALLTFGQGVVASAEARYLIQLTARRIERAFERVGYLATLKEAREAMLRAFGVALERRDYETKGHTERVVDLSTRLARALGLRGADLEAVRWGAYLHDIGKLAIPDRILLKEGPLDEVEWELMRKHTEIGHEMLDPIPFLPDLTRNIVRYHHERWDGSGYPAALAGTDIPLEARIFAVVDVYDALAHDRPYKKGWSRREASEELRRIAGKHLDPLIVDRFLQVRRGLRHG</sequence>
<dbReference type="NCBIfam" id="TIGR00277">
    <property type="entry name" value="HDIG"/>
    <property type="match status" value="1"/>
</dbReference>
<accession>A0A7C4VFT3</accession>
<protein>
    <submittedName>
        <fullName evidence="2">HD domain-containing protein</fullName>
    </submittedName>
</protein>
<evidence type="ECO:0000313" key="2">
    <source>
        <dbReference type="EMBL" id="HGY09030.1"/>
    </source>
</evidence>
<dbReference type="PANTHER" id="PTHR45228">
    <property type="entry name" value="CYCLIC DI-GMP PHOSPHODIESTERASE TM_0186-RELATED"/>
    <property type="match status" value="1"/>
</dbReference>
<dbReference type="SMART" id="SM00065">
    <property type="entry name" value="GAF"/>
    <property type="match status" value="3"/>
</dbReference>
<dbReference type="InterPro" id="IPR037522">
    <property type="entry name" value="HD_GYP_dom"/>
</dbReference>
<dbReference type="InterPro" id="IPR003607">
    <property type="entry name" value="HD/PDEase_dom"/>
</dbReference>
<comment type="caution">
    <text evidence="2">The sequence shown here is derived from an EMBL/GenBank/DDBJ whole genome shotgun (WGS) entry which is preliminary data.</text>
</comment>
<name>A0A7C4VFT3_9DEIN</name>
<dbReference type="InterPro" id="IPR003018">
    <property type="entry name" value="GAF"/>
</dbReference>
<dbReference type="Gene3D" id="1.10.3210.10">
    <property type="entry name" value="Hypothetical protein af1432"/>
    <property type="match status" value="1"/>
</dbReference>
<dbReference type="Pfam" id="PF13487">
    <property type="entry name" value="HD_5"/>
    <property type="match status" value="1"/>
</dbReference>